<gene>
    <name evidence="3" type="ORF">SAMN03080601_01627</name>
</gene>
<feature type="transmembrane region" description="Helical" evidence="2">
    <location>
        <begin position="6"/>
        <end position="24"/>
    </location>
</feature>
<dbReference type="EMBL" id="FUYV01000008">
    <property type="protein sequence ID" value="SKB97253.1"/>
    <property type="molecule type" value="Genomic_DNA"/>
</dbReference>
<evidence type="ECO:0000313" key="4">
    <source>
        <dbReference type="Proteomes" id="UP000191055"/>
    </source>
</evidence>
<feature type="compositionally biased region" description="Polar residues" evidence="1">
    <location>
        <begin position="142"/>
        <end position="156"/>
    </location>
</feature>
<sequence>MLNWILLPLVIIVGVSLWLYKYLLPVITKRKAQAILYNIIFPNGSDQKKEVMKRFHEFTKHRFSDEQILDYFIKIKGLQSMNVCNTTNFWIRKYLLSPTDIKLNYFEQVKFYELFMNYPGKSSNRTLQNSFTNMDEAGENGSEITINKPTNSRISV</sequence>
<dbReference type="KEGG" id="asx:CDL62_09970"/>
<dbReference type="AlphaFoldDB" id="A0A1T5FM47"/>
<dbReference type="Proteomes" id="UP000191055">
    <property type="component" value="Unassembled WGS sequence"/>
</dbReference>
<accession>A0A1T5FM47</accession>
<protein>
    <submittedName>
        <fullName evidence="3">Uncharacterized protein</fullName>
    </submittedName>
</protein>
<keyword evidence="4" id="KW-1185">Reference proteome</keyword>
<reference evidence="3 4" key="1">
    <citation type="submission" date="2017-02" db="EMBL/GenBank/DDBJ databases">
        <authorList>
            <person name="Peterson S.W."/>
        </authorList>
    </citation>
    <scope>NUCLEOTIDE SEQUENCE [LARGE SCALE GENOMIC DNA]</scope>
    <source>
        <strain evidence="3 4">DSM 24412</strain>
    </source>
</reference>
<proteinExistence type="predicted"/>
<keyword evidence="2" id="KW-0472">Membrane</keyword>
<keyword evidence="2" id="KW-0812">Transmembrane</keyword>
<evidence type="ECO:0000256" key="2">
    <source>
        <dbReference type="SAM" id="Phobius"/>
    </source>
</evidence>
<feature type="region of interest" description="Disordered" evidence="1">
    <location>
        <begin position="133"/>
        <end position="156"/>
    </location>
</feature>
<dbReference type="RefSeq" id="WP_088328629.1">
    <property type="nucleotide sequence ID" value="NZ_CP021904.1"/>
</dbReference>
<dbReference type="STRING" id="889453.SAMN03080601_01627"/>
<evidence type="ECO:0000256" key="1">
    <source>
        <dbReference type="SAM" id="MobiDB-lite"/>
    </source>
</evidence>
<organism evidence="3 4">
    <name type="scientific">Alkalitalea saponilacus</name>
    <dbReference type="NCBI Taxonomy" id="889453"/>
    <lineage>
        <taxon>Bacteria</taxon>
        <taxon>Pseudomonadati</taxon>
        <taxon>Bacteroidota</taxon>
        <taxon>Bacteroidia</taxon>
        <taxon>Marinilabiliales</taxon>
        <taxon>Marinilabiliaceae</taxon>
        <taxon>Alkalitalea</taxon>
    </lineage>
</organism>
<dbReference type="OrthoDB" id="1121593at2"/>
<evidence type="ECO:0000313" key="3">
    <source>
        <dbReference type="EMBL" id="SKB97253.1"/>
    </source>
</evidence>
<keyword evidence="2" id="KW-1133">Transmembrane helix</keyword>
<name>A0A1T5FM47_9BACT</name>